<organism evidence="2 3">
    <name type="scientific">Trichomalopsis sarcophagae</name>
    <dbReference type="NCBI Taxonomy" id="543379"/>
    <lineage>
        <taxon>Eukaryota</taxon>
        <taxon>Metazoa</taxon>
        <taxon>Ecdysozoa</taxon>
        <taxon>Arthropoda</taxon>
        <taxon>Hexapoda</taxon>
        <taxon>Insecta</taxon>
        <taxon>Pterygota</taxon>
        <taxon>Neoptera</taxon>
        <taxon>Endopterygota</taxon>
        <taxon>Hymenoptera</taxon>
        <taxon>Apocrita</taxon>
        <taxon>Proctotrupomorpha</taxon>
        <taxon>Chalcidoidea</taxon>
        <taxon>Pteromalidae</taxon>
        <taxon>Pteromalinae</taxon>
        <taxon>Trichomalopsis</taxon>
    </lineage>
</organism>
<dbReference type="STRING" id="543379.A0A232F2R8"/>
<feature type="region of interest" description="Disordered" evidence="1">
    <location>
        <begin position="85"/>
        <end position="118"/>
    </location>
</feature>
<evidence type="ECO:0000256" key="1">
    <source>
        <dbReference type="SAM" id="MobiDB-lite"/>
    </source>
</evidence>
<feature type="region of interest" description="Disordered" evidence="1">
    <location>
        <begin position="1"/>
        <end position="35"/>
    </location>
</feature>
<feature type="compositionally biased region" description="Polar residues" evidence="1">
    <location>
        <begin position="21"/>
        <end position="35"/>
    </location>
</feature>
<proteinExistence type="predicted"/>
<protein>
    <submittedName>
        <fullName evidence="2">Uncharacterized protein</fullName>
    </submittedName>
</protein>
<gene>
    <name evidence="2" type="ORF">TSAR_009601</name>
</gene>
<evidence type="ECO:0000313" key="2">
    <source>
        <dbReference type="EMBL" id="OXU24780.1"/>
    </source>
</evidence>
<feature type="region of interest" description="Disordered" evidence="1">
    <location>
        <begin position="160"/>
        <end position="196"/>
    </location>
</feature>
<dbReference type="AlphaFoldDB" id="A0A232F2R8"/>
<feature type="compositionally biased region" description="Basic and acidic residues" evidence="1">
    <location>
        <begin position="1"/>
        <end position="11"/>
    </location>
</feature>
<dbReference type="OrthoDB" id="8192989at2759"/>
<feature type="compositionally biased region" description="Basic and acidic residues" evidence="1">
    <location>
        <begin position="177"/>
        <end position="192"/>
    </location>
</feature>
<feature type="compositionally biased region" description="Basic and acidic residues" evidence="1">
    <location>
        <begin position="85"/>
        <end position="113"/>
    </location>
</feature>
<accession>A0A232F2R8</accession>
<name>A0A232F2R8_9HYME</name>
<reference evidence="2 3" key="1">
    <citation type="journal article" date="2017" name="Curr. Biol.">
        <title>The Evolution of Venom by Co-option of Single-Copy Genes.</title>
        <authorList>
            <person name="Martinson E.O."/>
            <person name="Mrinalini"/>
            <person name="Kelkar Y.D."/>
            <person name="Chang C.H."/>
            <person name="Werren J.H."/>
        </authorList>
    </citation>
    <scope>NUCLEOTIDE SEQUENCE [LARGE SCALE GENOMIC DNA]</scope>
    <source>
        <strain evidence="2 3">Alberta</strain>
        <tissue evidence="2">Whole body</tissue>
    </source>
</reference>
<dbReference type="EMBL" id="NNAY01001197">
    <property type="protein sequence ID" value="OXU24780.1"/>
    <property type="molecule type" value="Genomic_DNA"/>
</dbReference>
<evidence type="ECO:0000313" key="3">
    <source>
        <dbReference type="Proteomes" id="UP000215335"/>
    </source>
</evidence>
<keyword evidence="3" id="KW-1185">Reference proteome</keyword>
<sequence length="220" mass="24657">MRGAKEREDRRSARRAPSDRAQSNAESRSGRTATHTLLRICQERLRVTSETMETSINMRVFKTILLLIALATVSVDASPLLHYTRDRDSRPADRNEPSAPVELKKDATDHYDQRQNGTENYRVKVDGLVFIMAPADSLLLAGAALEPSNFNFEQILGEANKPISKPKPDDDAPQPKPQKDSIPKSSHHDPIHAGHKSVLRISNLIAPFLKRMHHSQQSTK</sequence>
<comment type="caution">
    <text evidence="2">The sequence shown here is derived from an EMBL/GenBank/DDBJ whole genome shotgun (WGS) entry which is preliminary data.</text>
</comment>
<dbReference type="Proteomes" id="UP000215335">
    <property type="component" value="Unassembled WGS sequence"/>
</dbReference>